<protein>
    <submittedName>
        <fullName evidence="3">Cleavage site for pathogenic type III effector avirulence factor Avr</fullName>
    </submittedName>
</protein>
<feature type="region of interest" description="Disordered" evidence="1">
    <location>
        <begin position="152"/>
        <end position="179"/>
    </location>
</feature>
<name>A0A9E7GHF3_9LILI</name>
<feature type="region of interest" description="Disordered" evidence="1">
    <location>
        <begin position="24"/>
        <end position="97"/>
    </location>
</feature>
<keyword evidence="4" id="KW-1185">Reference proteome</keyword>
<evidence type="ECO:0000313" key="4">
    <source>
        <dbReference type="Proteomes" id="UP001055439"/>
    </source>
</evidence>
<dbReference type="EMBL" id="CP097508">
    <property type="protein sequence ID" value="URE11178.1"/>
    <property type="molecule type" value="Genomic_DNA"/>
</dbReference>
<sequence>MAQQAQVPHFGNWETAQDVSYTQYFNHARRRKGGRNATNPIDPNESSEAQAKAASSPVHAAPSTTESNADTTKPKDANPLKTNGGNFHRTTTPPVRKSLANQAIFGDNQKRFQGRIASEPDHYVFVPPFAGWDENDPASGQKYTEVFNKVADQRTPGTPFKPSQPSSLKQKSTEPKMTTHLGGKTWHVVSWSRLIMLIYLYRLRKKLKLFSAA</sequence>
<evidence type="ECO:0000256" key="1">
    <source>
        <dbReference type="SAM" id="MobiDB-lite"/>
    </source>
</evidence>
<feature type="domain" description="RIN4 pathogenic type III effector avirulence factor Avr cleavage site" evidence="2">
    <location>
        <begin position="124"/>
        <end position="154"/>
    </location>
</feature>
<dbReference type="Pfam" id="PF05627">
    <property type="entry name" value="AvrRpt-cleavage"/>
    <property type="match status" value="1"/>
</dbReference>
<feature type="compositionally biased region" description="Polar residues" evidence="1">
    <location>
        <begin position="80"/>
        <end position="93"/>
    </location>
</feature>
<dbReference type="InterPro" id="IPR040387">
    <property type="entry name" value="RIN4/NOI4"/>
</dbReference>
<feature type="compositionally biased region" description="Low complexity" evidence="1">
    <location>
        <begin position="161"/>
        <end position="170"/>
    </location>
</feature>
<evidence type="ECO:0000313" key="3">
    <source>
        <dbReference type="EMBL" id="URE11178.1"/>
    </source>
</evidence>
<dbReference type="InterPro" id="IPR008700">
    <property type="entry name" value="TypeIII_avirulence_cleave"/>
</dbReference>
<dbReference type="PANTHER" id="PTHR33159:SF101">
    <property type="entry name" value="OS04G0379600 PROTEIN"/>
    <property type="match status" value="1"/>
</dbReference>
<dbReference type="Proteomes" id="UP001055439">
    <property type="component" value="Chromosome 6"/>
</dbReference>
<dbReference type="GO" id="GO:0005886">
    <property type="term" value="C:plasma membrane"/>
    <property type="evidence" value="ECO:0007669"/>
    <property type="project" value="TreeGrafter"/>
</dbReference>
<gene>
    <name evidence="3" type="ORF">MUK42_34185</name>
</gene>
<evidence type="ECO:0000259" key="2">
    <source>
        <dbReference type="Pfam" id="PF05627"/>
    </source>
</evidence>
<dbReference type="PANTHER" id="PTHR33159">
    <property type="entry name" value="RPM1-INTERACTING PROTEIN 4 (RIN4) FAMILY PROTEIN"/>
    <property type="match status" value="1"/>
</dbReference>
<feature type="compositionally biased region" description="Polar residues" evidence="1">
    <location>
        <begin position="62"/>
        <end position="71"/>
    </location>
</feature>
<dbReference type="AlphaFoldDB" id="A0A9E7GHF3"/>
<accession>A0A9E7GHF3</accession>
<dbReference type="OrthoDB" id="781067at2759"/>
<feature type="compositionally biased region" description="Low complexity" evidence="1">
    <location>
        <begin position="46"/>
        <end position="56"/>
    </location>
</feature>
<reference evidence="3" key="1">
    <citation type="submission" date="2022-05" db="EMBL/GenBank/DDBJ databases">
        <title>The Musa troglodytarum L. genome provides insights into the mechanism of non-climacteric behaviour and enrichment of carotenoids.</title>
        <authorList>
            <person name="Wang J."/>
        </authorList>
    </citation>
    <scope>NUCLEOTIDE SEQUENCE</scope>
    <source>
        <tissue evidence="3">Leaf</tissue>
    </source>
</reference>
<organism evidence="3 4">
    <name type="scientific">Musa troglodytarum</name>
    <name type="common">fe'i banana</name>
    <dbReference type="NCBI Taxonomy" id="320322"/>
    <lineage>
        <taxon>Eukaryota</taxon>
        <taxon>Viridiplantae</taxon>
        <taxon>Streptophyta</taxon>
        <taxon>Embryophyta</taxon>
        <taxon>Tracheophyta</taxon>
        <taxon>Spermatophyta</taxon>
        <taxon>Magnoliopsida</taxon>
        <taxon>Liliopsida</taxon>
        <taxon>Zingiberales</taxon>
        <taxon>Musaceae</taxon>
        <taxon>Musa</taxon>
    </lineage>
</organism>
<proteinExistence type="predicted"/>